<sequence length="653" mass="77859">MSGNLNREDLEFFTKELNYEKFDKTILITGEHNAAQDVLTSFLDTNAKFHENELVSLHELNMDKQNIGIEKILREERIEYENPIPNAQDVPNIRDCIEKLIIDWDFDDKKDLDDKLLKYMLDNELGSQLFKNSIQIEDYPIESHHYLEEALFYCQKAREYISRVDKAQSQVNYYHGKIEEWKNKYSQIADRYKTVADSFLKILTDYGDIVQYCLDEACHWKRLAEIQKRNSMDKIRIGDPSKMNWCSTHIDNQAVKYVYMPADKRVIDEATIDVELVKCGIMQRDGIDASMLAVKSIESFKDEEMKSIFDRLNTYGGDFKDRGMLMITDEEVDFDPVKDREKIEDILTDKDCPEFFREVAKDLGERIIPVHKVVVENVFPAINLNKSVKRVNFGRQNAIQNQKKLIDGIKRIDEVTEGKKHISEIAEIGSKTFIKLQELKVDGIDELEGLKRIEEAIIHEVFETRDVMMQERVDKERIIEEKRVEERIFEKEREDRLKIDVEREKEEDRLQRLLEEMKLARQIRKQEKHKEQLRRREKQRREEDAKIEERLEWKIIEIRFQIDEKIDANDTIDQITIEWLNSNKMHEDYKQVEEMYAELTDDKEFLKKLYDQVELAYSDRVELKLKEVRTRWDILLLKYGDMGKLMLMGFFFT</sequence>
<comment type="caution">
    <text evidence="2">The sequence shown here is derived from an EMBL/GenBank/DDBJ whole genome shotgun (WGS) entry which is preliminary data.</text>
</comment>
<feature type="coiled-coil region" evidence="1">
    <location>
        <begin position="582"/>
        <end position="616"/>
    </location>
</feature>
<evidence type="ECO:0000313" key="3">
    <source>
        <dbReference type="Proteomes" id="UP001165289"/>
    </source>
</evidence>
<evidence type="ECO:0000256" key="1">
    <source>
        <dbReference type="SAM" id="Coils"/>
    </source>
</evidence>
<dbReference type="AlphaFoldDB" id="A0AAV7JYE4"/>
<keyword evidence="1" id="KW-0175">Coiled coil</keyword>
<proteinExistence type="predicted"/>
<reference evidence="2 3" key="1">
    <citation type="journal article" date="2023" name="BMC Biol.">
        <title>The compact genome of the sponge Oopsacas minuta (Hexactinellida) is lacking key metazoan core genes.</title>
        <authorList>
            <person name="Santini S."/>
            <person name="Schenkelaars Q."/>
            <person name="Jourda C."/>
            <person name="Duchesne M."/>
            <person name="Belahbib H."/>
            <person name="Rocher C."/>
            <person name="Selva M."/>
            <person name="Riesgo A."/>
            <person name="Vervoort M."/>
            <person name="Leys S.P."/>
            <person name="Kodjabachian L."/>
            <person name="Le Bivic A."/>
            <person name="Borchiellini C."/>
            <person name="Claverie J.M."/>
            <person name="Renard E."/>
        </authorList>
    </citation>
    <scope>NUCLEOTIDE SEQUENCE [LARGE SCALE GENOMIC DNA]</scope>
    <source>
        <strain evidence="2">SPO-2</strain>
    </source>
</reference>
<accession>A0AAV7JYE4</accession>
<name>A0AAV7JYE4_9METZ</name>
<evidence type="ECO:0000313" key="2">
    <source>
        <dbReference type="EMBL" id="KAI6653540.1"/>
    </source>
</evidence>
<gene>
    <name evidence="2" type="ORF">LOD99_3435</name>
</gene>
<organism evidence="2 3">
    <name type="scientific">Oopsacas minuta</name>
    <dbReference type="NCBI Taxonomy" id="111878"/>
    <lineage>
        <taxon>Eukaryota</taxon>
        <taxon>Metazoa</taxon>
        <taxon>Porifera</taxon>
        <taxon>Hexactinellida</taxon>
        <taxon>Hexasterophora</taxon>
        <taxon>Lyssacinosida</taxon>
        <taxon>Leucopsacidae</taxon>
        <taxon>Oopsacas</taxon>
    </lineage>
</organism>
<protein>
    <submittedName>
        <fullName evidence="2">Uncharacterized protein</fullName>
    </submittedName>
</protein>
<feature type="coiled-coil region" evidence="1">
    <location>
        <begin position="496"/>
        <end position="543"/>
    </location>
</feature>
<dbReference type="EMBL" id="JAKMXF010000266">
    <property type="protein sequence ID" value="KAI6653540.1"/>
    <property type="molecule type" value="Genomic_DNA"/>
</dbReference>
<dbReference type="Proteomes" id="UP001165289">
    <property type="component" value="Unassembled WGS sequence"/>
</dbReference>
<keyword evidence="3" id="KW-1185">Reference proteome</keyword>